<dbReference type="EMBL" id="AHEF01000075">
    <property type="protein sequence ID" value="EOP85091.1"/>
    <property type="molecule type" value="Genomic_DNA"/>
</dbReference>
<proteinExistence type="predicted"/>
<evidence type="ECO:0008006" key="3">
    <source>
        <dbReference type="Google" id="ProtNLM"/>
    </source>
</evidence>
<gene>
    <name evidence="1" type="ORF">IGM_04441</name>
</gene>
<accession>A0A9W5QRT0</accession>
<comment type="caution">
    <text evidence="1">The sequence shown here is derived from an EMBL/GenBank/DDBJ whole genome shotgun (WGS) entry which is preliminary data.</text>
</comment>
<reference evidence="1 2" key="1">
    <citation type="submission" date="2012-12" db="EMBL/GenBank/DDBJ databases">
        <title>The Genome Sequence of Bacillus cereus HuB4-4.</title>
        <authorList>
            <consortium name="The Broad Institute Genome Sequencing Platform"/>
            <consortium name="The Broad Institute Genome Sequencing Center for Infectious Disease"/>
            <person name="Feldgarden M."/>
            <person name="Van der Auwera G.A."/>
            <person name="Mahillon J."/>
            <person name="Duprez V."/>
            <person name="Timmery S."/>
            <person name="Mattelet C."/>
            <person name="Dierick K."/>
            <person name="Sun M."/>
            <person name="Yu Z."/>
            <person name="Zhu L."/>
            <person name="Hu X."/>
            <person name="Shank E.B."/>
            <person name="Swiecicka I."/>
            <person name="Hansen B.M."/>
            <person name="Andrup L."/>
            <person name="Walker B."/>
            <person name="Young S.K."/>
            <person name="Zeng Q."/>
            <person name="Gargeya S."/>
            <person name="Fitzgerald M."/>
            <person name="Haas B."/>
            <person name="Abouelleil A."/>
            <person name="Alvarado L."/>
            <person name="Arachchi H.M."/>
            <person name="Berlin A.M."/>
            <person name="Chapman S.B."/>
            <person name="Dewar J."/>
            <person name="Goldberg J."/>
            <person name="Griggs A."/>
            <person name="Gujja S."/>
            <person name="Hansen M."/>
            <person name="Howarth C."/>
            <person name="Imamovic A."/>
            <person name="Larimer J."/>
            <person name="McCowan C."/>
            <person name="Murphy C."/>
            <person name="Neiman D."/>
            <person name="Pearson M."/>
            <person name="Priest M."/>
            <person name="Roberts A."/>
            <person name="Saif S."/>
            <person name="Shea T."/>
            <person name="Sisk P."/>
            <person name="Sykes S."/>
            <person name="Wortman J."/>
            <person name="Nusbaum C."/>
            <person name="Birren B."/>
        </authorList>
    </citation>
    <scope>NUCLEOTIDE SEQUENCE [LARGE SCALE GENOMIC DNA]</scope>
    <source>
        <strain evidence="1 2">HuB4-4</strain>
    </source>
</reference>
<evidence type="ECO:0000313" key="1">
    <source>
        <dbReference type="EMBL" id="EOP85091.1"/>
    </source>
</evidence>
<dbReference type="AlphaFoldDB" id="A0A9W5QRT0"/>
<protein>
    <recommendedName>
        <fullName evidence="3">YlbE-like protein</fullName>
    </recommendedName>
</protein>
<evidence type="ECO:0000313" key="2">
    <source>
        <dbReference type="Proteomes" id="UP000014009"/>
    </source>
</evidence>
<name>A0A9W5QRT0_BACCE</name>
<dbReference type="Proteomes" id="UP000014009">
    <property type="component" value="Unassembled WGS sequence"/>
</dbReference>
<dbReference type="Pfam" id="PF14003">
    <property type="entry name" value="YlbE"/>
    <property type="match status" value="1"/>
</dbReference>
<organism evidence="1 2">
    <name type="scientific">Bacillus cereus HuB4-4</name>
    <dbReference type="NCBI Taxonomy" id="1053211"/>
    <lineage>
        <taxon>Bacteria</taxon>
        <taxon>Bacillati</taxon>
        <taxon>Bacillota</taxon>
        <taxon>Bacilli</taxon>
        <taxon>Bacillales</taxon>
        <taxon>Bacillaceae</taxon>
        <taxon>Bacillus</taxon>
        <taxon>Bacillus cereus group</taxon>
    </lineage>
</organism>
<sequence>MMRAEIMEFIKADEDLSRYIREQPYWYRKLTRNPEEKEAFELAAMQHFKKTIPDKVEKFQNQLAVASIMIDMFQYMKQQNAT</sequence>
<dbReference type="InterPro" id="IPR025613">
    <property type="entry name" value="YlbE"/>
</dbReference>